<organism evidence="2 3">
    <name type="scientific">Trichomonas vaginalis (strain ATCC PRA-98 / G3)</name>
    <dbReference type="NCBI Taxonomy" id="412133"/>
    <lineage>
        <taxon>Eukaryota</taxon>
        <taxon>Metamonada</taxon>
        <taxon>Parabasalia</taxon>
        <taxon>Trichomonadida</taxon>
        <taxon>Trichomonadidae</taxon>
        <taxon>Trichomonas</taxon>
    </lineage>
</organism>
<keyword evidence="1" id="KW-0812">Transmembrane</keyword>
<gene>
    <name evidence="2" type="ORF">TVAG_017400</name>
</gene>
<dbReference type="VEuPathDB" id="TrichDB:TVAGG3_0888960"/>
<proteinExistence type="predicted"/>
<name>A2FAT9_TRIV3</name>
<dbReference type="Proteomes" id="UP000001542">
    <property type="component" value="Unassembled WGS sequence"/>
</dbReference>
<dbReference type="InParanoid" id="A2FAT9"/>
<reference evidence="2" key="1">
    <citation type="submission" date="2006-10" db="EMBL/GenBank/DDBJ databases">
        <authorList>
            <person name="Amadeo P."/>
            <person name="Zhao Q."/>
            <person name="Wortman J."/>
            <person name="Fraser-Liggett C."/>
            <person name="Carlton J."/>
        </authorList>
    </citation>
    <scope>NUCLEOTIDE SEQUENCE</scope>
    <source>
        <strain evidence="2">G3</strain>
    </source>
</reference>
<feature type="transmembrane region" description="Helical" evidence="1">
    <location>
        <begin position="196"/>
        <end position="219"/>
    </location>
</feature>
<reference evidence="2" key="2">
    <citation type="journal article" date="2007" name="Science">
        <title>Draft genome sequence of the sexually transmitted pathogen Trichomonas vaginalis.</title>
        <authorList>
            <person name="Carlton J.M."/>
            <person name="Hirt R.P."/>
            <person name="Silva J.C."/>
            <person name="Delcher A.L."/>
            <person name="Schatz M."/>
            <person name="Zhao Q."/>
            <person name="Wortman J.R."/>
            <person name="Bidwell S.L."/>
            <person name="Alsmark U.C.M."/>
            <person name="Besteiro S."/>
            <person name="Sicheritz-Ponten T."/>
            <person name="Noel C.J."/>
            <person name="Dacks J.B."/>
            <person name="Foster P.G."/>
            <person name="Simillion C."/>
            <person name="Van de Peer Y."/>
            <person name="Miranda-Saavedra D."/>
            <person name="Barton G.J."/>
            <person name="Westrop G.D."/>
            <person name="Mueller S."/>
            <person name="Dessi D."/>
            <person name="Fiori P.L."/>
            <person name="Ren Q."/>
            <person name="Paulsen I."/>
            <person name="Zhang H."/>
            <person name="Bastida-Corcuera F.D."/>
            <person name="Simoes-Barbosa A."/>
            <person name="Brown M.T."/>
            <person name="Hayes R.D."/>
            <person name="Mukherjee M."/>
            <person name="Okumura C.Y."/>
            <person name="Schneider R."/>
            <person name="Smith A.J."/>
            <person name="Vanacova S."/>
            <person name="Villalvazo M."/>
            <person name="Haas B.J."/>
            <person name="Pertea M."/>
            <person name="Feldblyum T.V."/>
            <person name="Utterback T.R."/>
            <person name="Shu C.L."/>
            <person name="Osoegawa K."/>
            <person name="de Jong P.J."/>
            <person name="Hrdy I."/>
            <person name="Horvathova L."/>
            <person name="Zubacova Z."/>
            <person name="Dolezal P."/>
            <person name="Malik S.B."/>
            <person name="Logsdon J.M. Jr."/>
            <person name="Henze K."/>
            <person name="Gupta A."/>
            <person name="Wang C.C."/>
            <person name="Dunne R.L."/>
            <person name="Upcroft J.A."/>
            <person name="Upcroft P."/>
            <person name="White O."/>
            <person name="Salzberg S.L."/>
            <person name="Tang P."/>
            <person name="Chiu C.-H."/>
            <person name="Lee Y.-S."/>
            <person name="Embley T.M."/>
            <person name="Coombs G.H."/>
            <person name="Mottram J.C."/>
            <person name="Tachezy J."/>
            <person name="Fraser-Liggett C.M."/>
            <person name="Johnson P.J."/>
        </authorList>
    </citation>
    <scope>NUCLEOTIDE SEQUENCE [LARGE SCALE GENOMIC DNA]</scope>
    <source>
        <strain evidence="2">G3</strain>
    </source>
</reference>
<keyword evidence="3" id="KW-1185">Reference proteome</keyword>
<dbReference type="VEuPathDB" id="TrichDB:TVAG_017400"/>
<dbReference type="RefSeq" id="XP_001310898.1">
    <property type="nucleotide sequence ID" value="XM_001310897.1"/>
</dbReference>
<evidence type="ECO:0000313" key="3">
    <source>
        <dbReference type="Proteomes" id="UP000001542"/>
    </source>
</evidence>
<dbReference type="SMR" id="A2FAT9"/>
<dbReference type="KEGG" id="tva:4755758"/>
<keyword evidence="1" id="KW-1133">Transmembrane helix</keyword>
<evidence type="ECO:0000256" key="1">
    <source>
        <dbReference type="SAM" id="Phobius"/>
    </source>
</evidence>
<protein>
    <submittedName>
        <fullName evidence="2">Uncharacterized protein</fullName>
    </submittedName>
</protein>
<keyword evidence="1" id="KW-0472">Membrane</keyword>
<accession>A2FAT9</accession>
<sequence length="262" mass="29745">MHGIPEEAKCYSENASNGCHSNVGIGSSSANAVKTYYMDIGTPNLGHRQSILNKMATQVTFCGVGNRNAMRMMDPKKRMYYTGPKDKRNFETITPSGPIDVEMLPGIWTFNQAVSNNTKFTFKVNGTIVPLLYGPVFTGYIEFIPYTTWTYNTKWEVTAELGEYRYEYAYYTTNCSEDIPDYIFDRMMGRKSEGMTWYLILSYCILAITIVVVILYFVVACYTSQMICIAASIQPSTHEIMKMTITEKEGEVPPEPKKISYL</sequence>
<evidence type="ECO:0000313" key="2">
    <source>
        <dbReference type="EMBL" id="EAX97968.1"/>
    </source>
</evidence>
<dbReference type="AlphaFoldDB" id="A2FAT9"/>
<dbReference type="EMBL" id="DS113693">
    <property type="protein sequence ID" value="EAX97968.1"/>
    <property type="molecule type" value="Genomic_DNA"/>
</dbReference>